<dbReference type="Proteomes" id="UP000030153">
    <property type="component" value="Unassembled WGS sequence"/>
</dbReference>
<dbReference type="EMBL" id="AVBG01000003">
    <property type="protein sequence ID" value="KGP92391.1"/>
    <property type="molecule type" value="Genomic_DNA"/>
</dbReference>
<name>A0A0A2V0T7_9BACI</name>
<organism evidence="2 3">
    <name type="scientific">Pontibacillus chungwhensis BH030062</name>
    <dbReference type="NCBI Taxonomy" id="1385513"/>
    <lineage>
        <taxon>Bacteria</taxon>
        <taxon>Bacillati</taxon>
        <taxon>Bacillota</taxon>
        <taxon>Bacilli</taxon>
        <taxon>Bacillales</taxon>
        <taxon>Bacillaceae</taxon>
        <taxon>Pontibacillus</taxon>
    </lineage>
</organism>
<evidence type="ECO:0000313" key="2">
    <source>
        <dbReference type="EMBL" id="KGP92391.1"/>
    </source>
</evidence>
<dbReference type="STRING" id="1385513.N780_01810"/>
<reference evidence="2 3" key="1">
    <citation type="submission" date="2013-08" db="EMBL/GenBank/DDBJ databases">
        <title>Genome of Pontibacillus chungwhensis.</title>
        <authorList>
            <person name="Wang Q."/>
            <person name="Wang G."/>
        </authorList>
    </citation>
    <scope>NUCLEOTIDE SEQUENCE [LARGE SCALE GENOMIC DNA]</scope>
    <source>
        <strain evidence="2 3">BH030062</strain>
    </source>
</reference>
<dbReference type="OrthoDB" id="2911325at2"/>
<evidence type="ECO:0008006" key="4">
    <source>
        <dbReference type="Google" id="ProtNLM"/>
    </source>
</evidence>
<protein>
    <recommendedName>
        <fullName evidence="4">ATPase</fullName>
    </recommendedName>
</protein>
<keyword evidence="3" id="KW-1185">Reference proteome</keyword>
<keyword evidence="1" id="KW-0472">Membrane</keyword>
<gene>
    <name evidence="2" type="ORF">N780_01810</name>
</gene>
<feature type="transmembrane region" description="Helical" evidence="1">
    <location>
        <begin position="69"/>
        <end position="93"/>
    </location>
</feature>
<keyword evidence="1" id="KW-0812">Transmembrane</keyword>
<evidence type="ECO:0000313" key="3">
    <source>
        <dbReference type="Proteomes" id="UP000030153"/>
    </source>
</evidence>
<evidence type="ECO:0000256" key="1">
    <source>
        <dbReference type="SAM" id="Phobius"/>
    </source>
</evidence>
<dbReference type="RefSeq" id="WP_036781522.1">
    <property type="nucleotide sequence ID" value="NZ_AVBG01000003.1"/>
</dbReference>
<sequence length="98" mass="11261">MNVIWLLIAILVLLVSLTRLTRTENNKPHSVFEDIKTNVRLLLYGIPILVMLAYIPYQVWVITGKSNGWGVAYVMGGTAFITIVISLVFYYRIKLRFN</sequence>
<accession>A0A0A2V0T7</accession>
<comment type="caution">
    <text evidence="2">The sequence shown here is derived from an EMBL/GenBank/DDBJ whole genome shotgun (WGS) entry which is preliminary data.</text>
</comment>
<keyword evidence="1" id="KW-1133">Transmembrane helix</keyword>
<proteinExistence type="predicted"/>
<dbReference type="AlphaFoldDB" id="A0A0A2V0T7"/>
<feature type="transmembrane region" description="Helical" evidence="1">
    <location>
        <begin position="39"/>
        <end position="57"/>
    </location>
</feature>